<comment type="similarity">
    <text evidence="2">Belongs to the oligopeptide OPT transporter family.</text>
</comment>
<feature type="transmembrane region" description="Helical" evidence="10">
    <location>
        <begin position="1180"/>
        <end position="1198"/>
    </location>
</feature>
<feature type="transmembrane region" description="Helical" evidence="10">
    <location>
        <begin position="1039"/>
        <end position="1061"/>
    </location>
</feature>
<feature type="transmembrane region" description="Helical" evidence="10">
    <location>
        <begin position="1411"/>
        <end position="1430"/>
    </location>
</feature>
<evidence type="ECO:0000256" key="2">
    <source>
        <dbReference type="ARBA" id="ARBA00008807"/>
    </source>
</evidence>
<feature type="transmembrane region" description="Helical" evidence="10">
    <location>
        <begin position="1252"/>
        <end position="1271"/>
    </location>
</feature>
<dbReference type="InterPro" id="IPR004813">
    <property type="entry name" value="OPT"/>
</dbReference>
<feature type="transmembrane region" description="Helical" evidence="10">
    <location>
        <begin position="1329"/>
        <end position="1353"/>
    </location>
</feature>
<feature type="transmembrane region" description="Helical" evidence="10">
    <location>
        <begin position="361"/>
        <end position="379"/>
    </location>
</feature>
<feature type="transmembrane region" description="Helical" evidence="10">
    <location>
        <begin position="483"/>
        <end position="503"/>
    </location>
</feature>
<proteinExistence type="inferred from homology"/>
<feature type="transmembrane region" description="Helical" evidence="10">
    <location>
        <begin position="591"/>
        <end position="610"/>
    </location>
</feature>
<protein>
    <recommendedName>
        <fullName evidence="13">Oligopeptide transporter</fullName>
    </recommendedName>
</protein>
<gene>
    <name evidence="11" type="ORF">PSEUBRA_SCAF8g02232</name>
</gene>
<dbReference type="Pfam" id="PF03169">
    <property type="entry name" value="OPT"/>
    <property type="match status" value="2"/>
</dbReference>
<evidence type="ECO:0000256" key="7">
    <source>
        <dbReference type="ARBA" id="ARBA00022989"/>
    </source>
</evidence>
<organism evidence="11 12">
    <name type="scientific">Kalmanozyma brasiliensis (strain GHG001)</name>
    <name type="common">Yeast</name>
    <name type="synonym">Pseudozyma brasiliensis</name>
    <dbReference type="NCBI Taxonomy" id="1365824"/>
    <lineage>
        <taxon>Eukaryota</taxon>
        <taxon>Fungi</taxon>
        <taxon>Dikarya</taxon>
        <taxon>Basidiomycota</taxon>
        <taxon>Ustilaginomycotina</taxon>
        <taxon>Ustilaginomycetes</taxon>
        <taxon>Ustilaginales</taxon>
        <taxon>Ustilaginaceae</taxon>
        <taxon>Kalmanozyma</taxon>
    </lineage>
</organism>
<feature type="transmembrane region" description="Helical" evidence="10">
    <location>
        <begin position="509"/>
        <end position="533"/>
    </location>
</feature>
<sequence>MSSASATAAAAQSQDELSQLPILDAIERSPPLSDTPSAASIDEDKKIDEKVEVTEPAYVAHDDAGEGVRSSSDEHIIRNGRDVSDFLINDRDDGDACFTFRSITLGLVGAAFQAVLTQIYRFKPTEVTIGGTFLAIIIYVLGTAWARFLPTRASLTSRFGNRLPAWLIATVHFINPGPFGLKEHAIAAITASSASNGAHSSDVFGTQKLFYPDIKVTTTTAALSVLSIGLFGYGLAGILRPILVYPAEMVYWGTLPLVDLFQAFHWDKSFSAKRVKAFWWSFAGMGLYEFLPAYIFPTLNSVSIPCLASMHAPKSVAQTLTNVFGGAQSNEGMGLLSLSLDWQYITSTQLSLPLIQQANSWIGYAVCYVAMAAIYYGNVWNAKSFPFMSTSIFADDGKKYNQSAVFVNGILDRQKLEAVGYPNVTGTYAWGMLMRNAAIGALVTHVVLFWGKDVLKSLRQARDKTQPDRHWKAMQKYKEAPHWWYLILLAISFVFGLIVVLTQETTLPWYSYIVSLLLGTIVAPFSGVLYALLGNGISTNNLTKMIGGIVSPGMPLANLYFYAWSHSTIAQVINLSNDLKMGQYLKVPPRAMFITQVIGTVFGAFLNYAIASTIISSKFELLHTNTGSYVWSGAYYQSLNVSAVTWSMAKYMYGPGTPYFVIPMAVLIGIAAVVVHWTFTRFVPRIGSFKTSDLVLPTVFLYSAWMTAGQNCVILSTILVGLISQAWVRTRHPKWFKQFNYVVGAGWDGGSLLVIFVLSFAVFGAAGKEHPFPTPSAAMTRPPAAPSDAVASVSESQIELVHLGFADAPSPAADKSSSSIIAECKKPDDEVEIADKTGPGVENADYADELAKRSTPATETAPPTPADEKGNICGSTDTLRDEELLEKSDDERVIRNGRDVSDYLVSDRDDGDACFTLRSITLALVGSAFQAVLTQIYRFKPTEIDINGTFLAIIIYVLGTAWARLLPTRESLTARYGQDRLPRWLLATAHTVNPGKFGLKEHAIASITASSDSYGAHSSDVFGTQKLFYPEIKVSNTTAVLSVLSIGLMGYGLAGLCRPILVYPSEMVYWTTLPLVDLFQAFHWEEKGRRTSKRIRVFWYSFAGMGLYEILPAYMFPMLNSISIPCLASMHARKPLATTLTNIFGGAQSNEGMGLLSLSLDWQYITSKHLALPLLQQGNMFIGLAVCYVAMVVVYYTNTWNAKSFPFMSTGLFADDGRAYNQTAVFVDGILDKQRLEAVGYPRVAGTYAWGMTMRTAAIGALVMHVALFWGKYVRTSLKQSRDKTQPDRHWRGMQKYPEAPHWWYLILLVISFVFGLIVVLTRETTMTWYAYLVSLLVGAVVAPISGVLYALLGDAVSTTNITKMIGGVVAPGRPLANLYFYGWSHSTITQVIHMCNDLKMGQYLKIPPRTLFLTQVMGAVYGAFINYAVMSTIVASKFALLHTNTGSNVWSGAYYQSLNISAVSWSMAKYVYRPGTAYFVIPMATVYGMLAVVVQWLFCRYVPKVGRFKTTDLILPLVFYSASLLVSGQNCVVLSILLVAITSQVWVRTRYPRYFKQFNYVVGAGWDGGSLLVIFVLSFAVFGAAGKERKFPTWFGNPKGFPDHCPSPTQ</sequence>
<feature type="transmembrane region" description="Helical" evidence="10">
    <location>
        <begin position="948"/>
        <end position="966"/>
    </location>
</feature>
<dbReference type="OrthoDB" id="9986677at2759"/>
<feature type="transmembrane region" description="Helical" evidence="10">
    <location>
        <begin position="1067"/>
        <end position="1085"/>
    </location>
</feature>
<keyword evidence="3" id="KW-0813">Transport</keyword>
<dbReference type="NCBIfam" id="TIGR00728">
    <property type="entry name" value="OPT_sfam"/>
    <property type="match status" value="2"/>
</dbReference>
<feature type="transmembrane region" description="Helical" evidence="10">
    <location>
        <begin position="221"/>
        <end position="243"/>
    </location>
</feature>
<evidence type="ECO:0000256" key="10">
    <source>
        <dbReference type="SAM" id="Phobius"/>
    </source>
</evidence>
<comment type="subcellular location">
    <subcellularLocation>
        <location evidence="1">Membrane</location>
        <topology evidence="1">Multi-pass membrane protein</topology>
    </subcellularLocation>
</comment>
<feature type="transmembrane region" description="Helical" evidence="10">
    <location>
        <begin position="545"/>
        <end position="564"/>
    </location>
</feature>
<feature type="transmembrane region" description="Helical" evidence="10">
    <location>
        <begin position="658"/>
        <end position="679"/>
    </location>
</feature>
<feature type="compositionally biased region" description="Low complexity" evidence="9">
    <location>
        <begin position="1"/>
        <end position="14"/>
    </location>
</feature>
<feature type="transmembrane region" description="Helical" evidence="10">
    <location>
        <begin position="128"/>
        <end position="149"/>
    </location>
</feature>
<feature type="transmembrane region" description="Helical" evidence="10">
    <location>
        <begin position="1559"/>
        <end position="1586"/>
    </location>
</feature>
<dbReference type="Proteomes" id="UP000019377">
    <property type="component" value="Unassembled WGS sequence"/>
</dbReference>
<dbReference type="GO" id="GO:0015031">
    <property type="term" value="P:protein transport"/>
    <property type="evidence" value="ECO:0007669"/>
    <property type="project" value="UniProtKB-KW"/>
</dbReference>
<evidence type="ECO:0000256" key="1">
    <source>
        <dbReference type="ARBA" id="ARBA00004141"/>
    </source>
</evidence>
<feature type="transmembrane region" description="Helical" evidence="10">
    <location>
        <begin position="1519"/>
        <end position="1547"/>
    </location>
</feature>
<evidence type="ECO:0000256" key="6">
    <source>
        <dbReference type="ARBA" id="ARBA00022927"/>
    </source>
</evidence>
<feature type="transmembrane region" description="Helical" evidence="10">
    <location>
        <begin position="739"/>
        <end position="766"/>
    </location>
</feature>
<feature type="transmembrane region" description="Helical" evidence="10">
    <location>
        <begin position="1303"/>
        <end position="1322"/>
    </location>
</feature>
<keyword evidence="7 10" id="KW-1133">Transmembrane helix</keyword>
<keyword evidence="8 10" id="KW-0472">Membrane</keyword>
<evidence type="ECO:0000313" key="12">
    <source>
        <dbReference type="Proteomes" id="UP000019377"/>
    </source>
</evidence>
<dbReference type="InterPro" id="IPR004648">
    <property type="entry name" value="Oligpept_transpt"/>
</dbReference>
<name>V5GFR3_KALBG</name>
<evidence type="ECO:0000256" key="8">
    <source>
        <dbReference type="ARBA" id="ARBA00023136"/>
    </source>
</evidence>
<evidence type="ECO:0000256" key="3">
    <source>
        <dbReference type="ARBA" id="ARBA00022448"/>
    </source>
</evidence>
<keyword evidence="6" id="KW-0653">Protein transport</keyword>
<feature type="region of interest" description="Disordered" evidence="9">
    <location>
        <begin position="1"/>
        <end position="48"/>
    </location>
</feature>
<feature type="compositionally biased region" description="Basic and acidic residues" evidence="9">
    <location>
        <begin position="878"/>
        <end position="888"/>
    </location>
</feature>
<feature type="transmembrane region" description="Helical" evidence="10">
    <location>
        <begin position="98"/>
        <end position="116"/>
    </location>
</feature>
<dbReference type="PANTHER" id="PTHR22601">
    <property type="entry name" value="ISP4 LIKE PROTEIN"/>
    <property type="match status" value="1"/>
</dbReference>
<dbReference type="GO" id="GO:0016020">
    <property type="term" value="C:membrane"/>
    <property type="evidence" value="ECO:0007669"/>
    <property type="project" value="UniProtKB-SubCell"/>
</dbReference>
<reference evidence="12" key="1">
    <citation type="journal article" date="2013" name="Genome Announc.">
        <title>Draft genome sequence of Pseudozyma brasiliensis sp. nov. strain GHG001, a high producer of endo-1,4-xylanase isolated from an insect pest of sugarcane.</title>
        <authorList>
            <person name="Oliveira J.V.D.C."/>
            <person name="dos Santos R.A.C."/>
            <person name="Borges T.A."/>
            <person name="Riano-Pachon D.M."/>
            <person name="Goldman G.H."/>
        </authorList>
    </citation>
    <scope>NUCLEOTIDE SEQUENCE [LARGE SCALE GENOMIC DNA]</scope>
    <source>
        <strain evidence="12">GHG001</strain>
    </source>
</reference>
<evidence type="ECO:0000313" key="11">
    <source>
        <dbReference type="EMBL" id="EST04867.1"/>
    </source>
</evidence>
<feature type="region of interest" description="Disordered" evidence="9">
    <location>
        <begin position="852"/>
        <end position="888"/>
    </location>
</feature>
<evidence type="ECO:0000256" key="9">
    <source>
        <dbReference type="SAM" id="MobiDB-lite"/>
    </source>
</evidence>
<keyword evidence="4 10" id="KW-0812">Transmembrane</keyword>
<dbReference type="eggNOG" id="KOG2262">
    <property type="taxonomic scope" value="Eukaryota"/>
</dbReference>
<dbReference type="EMBL" id="KI545894">
    <property type="protein sequence ID" value="EST04867.1"/>
    <property type="molecule type" value="Genomic_DNA"/>
</dbReference>
<evidence type="ECO:0000256" key="5">
    <source>
        <dbReference type="ARBA" id="ARBA00022856"/>
    </source>
</evidence>
<evidence type="ECO:0008006" key="13">
    <source>
        <dbReference type="Google" id="ProtNLM"/>
    </source>
</evidence>
<keyword evidence="5" id="KW-0571">Peptide transport</keyword>
<dbReference type="HOGENOM" id="CLU_243877_0_0_1"/>
<dbReference type="GO" id="GO:0035673">
    <property type="term" value="F:oligopeptide transmembrane transporter activity"/>
    <property type="evidence" value="ECO:0007669"/>
    <property type="project" value="InterPro"/>
</dbReference>
<keyword evidence="12" id="KW-1185">Reference proteome</keyword>
<feature type="transmembrane region" description="Helical" evidence="10">
    <location>
        <begin position="699"/>
        <end position="727"/>
    </location>
</feature>
<dbReference type="GeneID" id="27422237"/>
<dbReference type="OMA" id="QEQGHIN"/>
<feature type="transmembrane region" description="Helical" evidence="10">
    <location>
        <begin position="278"/>
        <end position="296"/>
    </location>
</feature>
<accession>V5GFR3</accession>
<feature type="transmembrane region" description="Helical" evidence="10">
    <location>
        <begin position="1097"/>
        <end position="1115"/>
    </location>
</feature>
<feature type="transmembrane region" description="Helical" evidence="10">
    <location>
        <begin position="1478"/>
        <end position="1499"/>
    </location>
</feature>
<evidence type="ECO:0000256" key="4">
    <source>
        <dbReference type="ARBA" id="ARBA00022692"/>
    </source>
</evidence>